<evidence type="ECO:0000256" key="1">
    <source>
        <dbReference type="ARBA" id="ARBA00001933"/>
    </source>
</evidence>
<keyword evidence="5" id="KW-0663">Pyridoxal phosphate</keyword>
<dbReference type="InterPro" id="IPR004839">
    <property type="entry name" value="Aminotransferase_I/II_large"/>
</dbReference>
<dbReference type="GO" id="GO:0008483">
    <property type="term" value="F:transaminase activity"/>
    <property type="evidence" value="ECO:0007669"/>
    <property type="project" value="UniProtKB-KW"/>
</dbReference>
<organism evidence="8 9">
    <name type="scientific">Pectobacterium cacticida</name>
    <dbReference type="NCBI Taxonomy" id="69221"/>
    <lineage>
        <taxon>Bacteria</taxon>
        <taxon>Pseudomonadati</taxon>
        <taxon>Pseudomonadota</taxon>
        <taxon>Gammaproteobacteria</taxon>
        <taxon>Enterobacterales</taxon>
        <taxon>Pectobacteriaceae</taxon>
        <taxon>Pectobacterium</taxon>
    </lineage>
</organism>
<dbReference type="InterPro" id="IPR015424">
    <property type="entry name" value="PyrdxlP-dep_Trfase"/>
</dbReference>
<keyword evidence="3 6" id="KW-0032">Aminotransferase</keyword>
<dbReference type="PANTHER" id="PTHR46383">
    <property type="entry name" value="ASPARTATE AMINOTRANSFERASE"/>
    <property type="match status" value="1"/>
</dbReference>
<evidence type="ECO:0000256" key="2">
    <source>
        <dbReference type="ARBA" id="ARBA00007441"/>
    </source>
</evidence>
<evidence type="ECO:0000259" key="7">
    <source>
        <dbReference type="Pfam" id="PF00155"/>
    </source>
</evidence>
<feature type="domain" description="Aminotransferase class I/classII large" evidence="7">
    <location>
        <begin position="34"/>
        <end position="394"/>
    </location>
</feature>
<evidence type="ECO:0000256" key="4">
    <source>
        <dbReference type="ARBA" id="ARBA00022679"/>
    </source>
</evidence>
<dbReference type="PANTHER" id="PTHR46383:SF1">
    <property type="entry name" value="ASPARTATE AMINOTRANSFERASE"/>
    <property type="match status" value="1"/>
</dbReference>
<evidence type="ECO:0000256" key="5">
    <source>
        <dbReference type="ARBA" id="ARBA00022898"/>
    </source>
</evidence>
<evidence type="ECO:0000256" key="3">
    <source>
        <dbReference type="ARBA" id="ARBA00022576"/>
    </source>
</evidence>
<dbReference type="EC" id="2.6.1.-" evidence="6"/>
<keyword evidence="9" id="KW-1185">Reference proteome</keyword>
<evidence type="ECO:0000256" key="6">
    <source>
        <dbReference type="RuleBase" id="RU000481"/>
    </source>
</evidence>
<sequence length="421" mass="45546">MNNSHIARRMQSVRPSPTAAISDQVRTLEAAGKQVINLGEGELDFATPAHISYAGIEAIVQHQTKYTAVSGTAALKSAIAAKFARDNQLHYRPNEIIAGSGAKQLIFNAFLATLDAGQQVIIPAPYWVSYPDMVRLADGEPVIVPCDEQNGWKLTPEQLTAALTPSTRWLILNSPGNPTGAIYSEQELRALATVLADYPQVLVLADDIYEPLRYDNTPFTTFAQAAPQLVARTLTVNGVSKSHAMTGWRLGYAGGPQWLIAAMQILQSQSTSNPSSISQAAAVAALSHAADFFDGWLRTLDKRRQQVLEMIAATDGLSASTPQGAFYVFANCQKLMGRVTPTGETLLDDSGLANWLLEQTQVAVLHGSAFGMPGYLRIAYAVDDGLLTQACQRISEACSLLREERCTRREARLSVSPDNAQ</sequence>
<gene>
    <name evidence="8" type="ORF">QNA12_06255</name>
</gene>
<dbReference type="EMBL" id="CP125967">
    <property type="protein sequence ID" value="WWO39601.1"/>
    <property type="molecule type" value="Genomic_DNA"/>
</dbReference>
<evidence type="ECO:0000313" key="9">
    <source>
        <dbReference type="Proteomes" id="UP001379444"/>
    </source>
</evidence>
<dbReference type="CDD" id="cd00609">
    <property type="entry name" value="AAT_like"/>
    <property type="match status" value="1"/>
</dbReference>
<dbReference type="Proteomes" id="UP001379444">
    <property type="component" value="Chromosome"/>
</dbReference>
<dbReference type="InterPro" id="IPR015421">
    <property type="entry name" value="PyrdxlP-dep_Trfase_major"/>
</dbReference>
<comment type="similarity">
    <text evidence="2 6">Belongs to the class-I pyridoxal-phosphate-dependent aminotransferase family.</text>
</comment>
<dbReference type="Gene3D" id="3.90.1150.10">
    <property type="entry name" value="Aspartate Aminotransferase, domain 1"/>
    <property type="match status" value="1"/>
</dbReference>
<protein>
    <recommendedName>
        <fullName evidence="6">Aminotransferase</fullName>
        <ecNumber evidence="6">2.6.1.-</ecNumber>
    </recommendedName>
</protein>
<dbReference type="InterPro" id="IPR050596">
    <property type="entry name" value="AspAT/PAT-like"/>
</dbReference>
<keyword evidence="4 6" id="KW-0808">Transferase</keyword>
<reference evidence="8 9" key="1">
    <citation type="journal article" date="2024" name="Front. Plant Sci.">
        <title>Comprehensive phenomic and genomic studies of the species, Pectobacterium cacticida and proposal for reclassification as Alcorniella cacticida comb. nov.</title>
        <authorList>
            <person name="Jonca J."/>
            <person name="Pirhonen M."/>
            <person name="Waleron M.M."/>
            <person name="Gawor J."/>
            <person name="Mrozik A."/>
            <person name="Smoktunowicz M."/>
            <person name="Waleron K."/>
            <person name="Waleron M."/>
        </authorList>
    </citation>
    <scope>NUCLEOTIDE SEQUENCE [LARGE SCALE GENOMIC DNA]</scope>
    <source>
        <strain evidence="8 9">DPMP6</strain>
    </source>
</reference>
<dbReference type="Pfam" id="PF00155">
    <property type="entry name" value="Aminotran_1_2"/>
    <property type="match status" value="1"/>
</dbReference>
<dbReference type="PROSITE" id="PS00105">
    <property type="entry name" value="AA_TRANSFER_CLASS_1"/>
    <property type="match status" value="1"/>
</dbReference>
<comment type="cofactor">
    <cofactor evidence="1 6">
        <name>pyridoxal 5'-phosphate</name>
        <dbReference type="ChEBI" id="CHEBI:597326"/>
    </cofactor>
</comment>
<evidence type="ECO:0000313" key="8">
    <source>
        <dbReference type="EMBL" id="WWO39601.1"/>
    </source>
</evidence>
<dbReference type="InterPro" id="IPR004838">
    <property type="entry name" value="NHTrfase_class1_PyrdxlP-BS"/>
</dbReference>
<accession>A0ABZ2GCK4</accession>
<dbReference type="SUPFAM" id="SSF53383">
    <property type="entry name" value="PLP-dependent transferases"/>
    <property type="match status" value="1"/>
</dbReference>
<dbReference type="InterPro" id="IPR015422">
    <property type="entry name" value="PyrdxlP-dep_Trfase_small"/>
</dbReference>
<name>A0ABZ2GCK4_9GAMM</name>
<dbReference type="Gene3D" id="3.40.640.10">
    <property type="entry name" value="Type I PLP-dependent aspartate aminotransferase-like (Major domain)"/>
    <property type="match status" value="1"/>
</dbReference>
<proteinExistence type="inferred from homology"/>